<proteinExistence type="inferred from homology"/>
<keyword evidence="6" id="KW-0547">Nucleotide-binding</keyword>
<keyword evidence="8" id="KW-1278">Translocase</keyword>
<evidence type="ECO:0000256" key="6">
    <source>
        <dbReference type="ARBA" id="ARBA00022741"/>
    </source>
</evidence>
<dbReference type="PROSITE" id="PS00211">
    <property type="entry name" value="ABC_TRANSPORTER_1"/>
    <property type="match status" value="1"/>
</dbReference>
<keyword evidence="9 13" id="KW-1133">Transmembrane helix</keyword>
<evidence type="ECO:0000259" key="14">
    <source>
        <dbReference type="PROSITE" id="PS50893"/>
    </source>
</evidence>
<dbReference type="Proteomes" id="UP000254174">
    <property type="component" value="Unassembled WGS sequence"/>
</dbReference>
<evidence type="ECO:0000256" key="5">
    <source>
        <dbReference type="ARBA" id="ARBA00022692"/>
    </source>
</evidence>
<evidence type="ECO:0000256" key="9">
    <source>
        <dbReference type="ARBA" id="ARBA00022989"/>
    </source>
</evidence>
<evidence type="ECO:0000256" key="8">
    <source>
        <dbReference type="ARBA" id="ARBA00022967"/>
    </source>
</evidence>
<keyword evidence="3" id="KW-1003">Cell membrane</keyword>
<dbReference type="InterPro" id="IPR017911">
    <property type="entry name" value="MacB-like_ATP-bd"/>
</dbReference>
<name>A0A377DL05_ECOLX</name>
<evidence type="ECO:0000256" key="10">
    <source>
        <dbReference type="ARBA" id="ARBA00023136"/>
    </source>
</evidence>
<accession>A0A377DL05</accession>
<dbReference type="GO" id="GO:0046677">
    <property type="term" value="P:response to antibiotic"/>
    <property type="evidence" value="ECO:0007669"/>
    <property type="project" value="UniProtKB-KW"/>
</dbReference>
<reference evidence="15 16" key="1">
    <citation type="submission" date="2018-06" db="EMBL/GenBank/DDBJ databases">
        <authorList>
            <consortium name="Pathogen Informatics"/>
            <person name="Doyle S."/>
        </authorList>
    </citation>
    <scope>NUCLEOTIDE SEQUENCE [LARGE SCALE GENOMIC DNA]</scope>
    <source>
        <strain evidence="15 16">NCTC7922</strain>
    </source>
</reference>
<dbReference type="PANTHER" id="PTHR30572">
    <property type="entry name" value="MEMBRANE COMPONENT OF TRANSPORTER-RELATED"/>
    <property type="match status" value="1"/>
</dbReference>
<evidence type="ECO:0000313" key="15">
    <source>
        <dbReference type="EMBL" id="STM21118.1"/>
    </source>
</evidence>
<dbReference type="InterPro" id="IPR025857">
    <property type="entry name" value="MacB_PCD"/>
</dbReference>
<dbReference type="Pfam" id="PF02687">
    <property type="entry name" value="FtsX"/>
    <property type="match status" value="1"/>
</dbReference>
<dbReference type="Gene3D" id="3.40.50.300">
    <property type="entry name" value="P-loop containing nucleotide triphosphate hydrolases"/>
    <property type="match status" value="1"/>
</dbReference>
<dbReference type="InterPro" id="IPR003838">
    <property type="entry name" value="ABC3_permease_C"/>
</dbReference>
<feature type="domain" description="ABC transporter" evidence="14">
    <location>
        <begin position="5"/>
        <end position="243"/>
    </location>
</feature>
<dbReference type="PROSITE" id="PS50893">
    <property type="entry name" value="ABC_TRANSPORTER_2"/>
    <property type="match status" value="1"/>
</dbReference>
<dbReference type="SMART" id="SM00382">
    <property type="entry name" value="AAA"/>
    <property type="match status" value="1"/>
</dbReference>
<feature type="transmembrane region" description="Helical" evidence="13">
    <location>
        <begin position="572"/>
        <end position="596"/>
    </location>
</feature>
<dbReference type="InterPro" id="IPR027417">
    <property type="entry name" value="P-loop_NTPase"/>
</dbReference>
<dbReference type="Pfam" id="PF00005">
    <property type="entry name" value="ABC_tran"/>
    <property type="match status" value="1"/>
</dbReference>
<feature type="transmembrane region" description="Helical" evidence="13">
    <location>
        <begin position="523"/>
        <end position="548"/>
    </location>
</feature>
<keyword evidence="10 13" id="KW-0472">Membrane</keyword>
<dbReference type="GO" id="GO:0005524">
    <property type="term" value="F:ATP binding"/>
    <property type="evidence" value="ECO:0007669"/>
    <property type="project" value="UniProtKB-KW"/>
</dbReference>
<dbReference type="FunFam" id="3.40.50.300:FF:000032">
    <property type="entry name" value="Export ABC transporter ATP-binding protein"/>
    <property type="match status" value="1"/>
</dbReference>
<dbReference type="Pfam" id="PF12704">
    <property type="entry name" value="MacB_PCD"/>
    <property type="match status" value="1"/>
</dbReference>
<evidence type="ECO:0000256" key="2">
    <source>
        <dbReference type="ARBA" id="ARBA00022448"/>
    </source>
</evidence>
<evidence type="ECO:0000256" key="13">
    <source>
        <dbReference type="SAM" id="Phobius"/>
    </source>
</evidence>
<dbReference type="InterPro" id="IPR003439">
    <property type="entry name" value="ABC_transporter-like_ATP-bd"/>
</dbReference>
<evidence type="ECO:0000256" key="4">
    <source>
        <dbReference type="ARBA" id="ARBA00022519"/>
    </source>
</evidence>
<keyword evidence="4" id="KW-0997">Cell inner membrane</keyword>
<feature type="transmembrane region" description="Helical" evidence="13">
    <location>
        <begin position="273"/>
        <end position="293"/>
    </location>
</feature>
<evidence type="ECO:0000256" key="1">
    <source>
        <dbReference type="ARBA" id="ARBA00004429"/>
    </source>
</evidence>
<dbReference type="AlphaFoldDB" id="A0A377DL05"/>
<comment type="similarity">
    <text evidence="12">Belongs to the ABC transporter superfamily. Macrolide exporter (TC 3.A.1.122) family.</text>
</comment>
<dbReference type="CDD" id="cd03255">
    <property type="entry name" value="ABC_MJ0796_LolCDE_FtsE"/>
    <property type="match status" value="1"/>
</dbReference>
<dbReference type="GO" id="GO:0016887">
    <property type="term" value="F:ATP hydrolysis activity"/>
    <property type="evidence" value="ECO:0007669"/>
    <property type="project" value="InterPro"/>
</dbReference>
<dbReference type="InterPro" id="IPR050250">
    <property type="entry name" value="Macrolide_Exporter_MacB"/>
</dbReference>
<keyword evidence="2" id="KW-0813">Transport</keyword>
<evidence type="ECO:0000256" key="3">
    <source>
        <dbReference type="ARBA" id="ARBA00022475"/>
    </source>
</evidence>
<dbReference type="EMBL" id="UGFC01000006">
    <property type="protein sequence ID" value="STM21118.1"/>
    <property type="molecule type" value="Genomic_DNA"/>
</dbReference>
<dbReference type="GO" id="GO:1902495">
    <property type="term" value="C:transmembrane transporter complex"/>
    <property type="evidence" value="ECO:0007669"/>
    <property type="project" value="UniProtKB-ARBA"/>
</dbReference>
<comment type="subcellular location">
    <subcellularLocation>
        <location evidence="1">Cell inner membrane</location>
        <topology evidence="1">Multi-pass membrane protein</topology>
    </subcellularLocation>
</comment>
<keyword evidence="11" id="KW-0046">Antibiotic resistance</keyword>
<dbReference type="PANTHER" id="PTHR30572:SF7">
    <property type="entry name" value="MACROLIDE EXPORT ATP-BINDING_PERMEASE PROTEIN MACB"/>
    <property type="match status" value="1"/>
</dbReference>
<protein>
    <submittedName>
        <fullName evidence="15">Macrolide export ATP-binding/permease protein</fullName>
        <ecNumber evidence="15">3.6.3.-</ecNumber>
    </submittedName>
</protein>
<dbReference type="EC" id="3.6.3.-" evidence="15"/>
<dbReference type="SUPFAM" id="SSF52540">
    <property type="entry name" value="P-loop containing nucleoside triphosphate hydrolases"/>
    <property type="match status" value="1"/>
</dbReference>
<keyword evidence="5 13" id="KW-0812">Transmembrane</keyword>
<dbReference type="NCBIfam" id="NF007826">
    <property type="entry name" value="PRK10535.1"/>
    <property type="match status" value="1"/>
</dbReference>
<evidence type="ECO:0000256" key="12">
    <source>
        <dbReference type="ARBA" id="ARBA00038388"/>
    </source>
</evidence>
<keyword evidence="15" id="KW-0378">Hydrolase</keyword>
<dbReference type="GO" id="GO:0005886">
    <property type="term" value="C:plasma membrane"/>
    <property type="evidence" value="ECO:0007669"/>
    <property type="project" value="UniProtKB-SubCell"/>
</dbReference>
<sequence length="669" mass="72846">MTPLLELKDIRRSYPAGDEQVEVLKGITLDIYAGEMVAIVGASGSGKSTLMNILGCLDKATSGTYRVAGQDVATLDADALAQLRREHFGFIFQRYHLLSHLTAEQNVEVPAVYAGLERKQRLLRAQELLQRLGLEDRTEYYPAQLSGGQQQRVSIARALMNGGQVILADEPTGALDSHSGEEVMAILHQLRDRGHTVIIVTHDPQVAAQAERVIEIRDGEIVRNPPAIEKVNVAGGTEPVVNTASGWRQFVSGFNEALTMAWRALAANKMRTLLTMLGIIIGIASVVSIVVVGDAAKQMVLADIRSIGTNTIDVYPGKDFGDDDPQYQQALKYDDLIAIQKQPWVASATPAVSQNLRLRYNNVDVAASANGVSGDYFNVYGMTFSEGNTFNQEQLNGRAQVVVLDSNTRRQLFPHKADVVGEVILVGNMPARVIGVAEEKQSMFGSSKVLRVWLPYSTMSGRVMGQSWLNSITVRVKEGFDSAEAEQQLTRLLSLRHGKKDFFTWNMDGVLKTVEKTTRTLQLFLTLVAVISLVVGGIGVMNIMLVSVTERTREIGIRMAVGARASDVLQQFLIEAVLVCLVGGALGITLSLLIAFTLQLFLPGWEIGFFTVGAAAGVSLLDGHRDFIWLVTRTKCGTTGSSRCSGTRVIFEIKMPADRAGILPLGCTQ</sequence>
<organism evidence="15 16">
    <name type="scientific">Escherichia coli</name>
    <dbReference type="NCBI Taxonomy" id="562"/>
    <lineage>
        <taxon>Bacteria</taxon>
        <taxon>Pseudomonadati</taxon>
        <taxon>Pseudomonadota</taxon>
        <taxon>Gammaproteobacteria</taxon>
        <taxon>Enterobacterales</taxon>
        <taxon>Enterobacteriaceae</taxon>
        <taxon>Escherichia</taxon>
    </lineage>
</organism>
<keyword evidence="7 15" id="KW-0067">ATP-binding</keyword>
<feature type="transmembrane region" description="Helical" evidence="13">
    <location>
        <begin position="602"/>
        <end position="621"/>
    </location>
</feature>
<evidence type="ECO:0000313" key="16">
    <source>
        <dbReference type="Proteomes" id="UP000254174"/>
    </source>
</evidence>
<evidence type="ECO:0000256" key="11">
    <source>
        <dbReference type="ARBA" id="ARBA00023251"/>
    </source>
</evidence>
<dbReference type="GO" id="GO:0022857">
    <property type="term" value="F:transmembrane transporter activity"/>
    <property type="evidence" value="ECO:0007669"/>
    <property type="project" value="TreeGrafter"/>
</dbReference>
<dbReference type="InterPro" id="IPR017871">
    <property type="entry name" value="ABC_transporter-like_CS"/>
</dbReference>
<evidence type="ECO:0000256" key="7">
    <source>
        <dbReference type="ARBA" id="ARBA00022840"/>
    </source>
</evidence>
<gene>
    <name evidence="15" type="primary">macB</name>
    <name evidence="15" type="ORF">NCTC7922_06893</name>
</gene>
<dbReference type="InterPro" id="IPR003593">
    <property type="entry name" value="AAA+_ATPase"/>
</dbReference>